<dbReference type="AlphaFoldDB" id="A0A9D4RW61"/>
<reference evidence="2" key="1">
    <citation type="journal article" date="2019" name="bioRxiv">
        <title>The Genome of the Zebra Mussel, Dreissena polymorpha: A Resource for Invasive Species Research.</title>
        <authorList>
            <person name="McCartney M.A."/>
            <person name="Auch B."/>
            <person name="Kono T."/>
            <person name="Mallez S."/>
            <person name="Zhang Y."/>
            <person name="Obille A."/>
            <person name="Becker A."/>
            <person name="Abrahante J.E."/>
            <person name="Garbe J."/>
            <person name="Badalamenti J.P."/>
            <person name="Herman A."/>
            <person name="Mangelson H."/>
            <person name="Liachko I."/>
            <person name="Sullivan S."/>
            <person name="Sone E.D."/>
            <person name="Koren S."/>
            <person name="Silverstein K.A.T."/>
            <person name="Beckman K.B."/>
            <person name="Gohl D.M."/>
        </authorList>
    </citation>
    <scope>NUCLEOTIDE SEQUENCE</scope>
    <source>
        <strain evidence="2">Duluth1</strain>
        <tissue evidence="2">Whole animal</tissue>
    </source>
</reference>
<evidence type="ECO:0000313" key="3">
    <source>
        <dbReference type="Proteomes" id="UP000828390"/>
    </source>
</evidence>
<protein>
    <submittedName>
        <fullName evidence="2">Uncharacterized protein</fullName>
    </submittedName>
</protein>
<reference evidence="2" key="2">
    <citation type="submission" date="2020-11" db="EMBL/GenBank/DDBJ databases">
        <authorList>
            <person name="McCartney M.A."/>
            <person name="Auch B."/>
            <person name="Kono T."/>
            <person name="Mallez S."/>
            <person name="Becker A."/>
            <person name="Gohl D.M."/>
            <person name="Silverstein K.A.T."/>
            <person name="Koren S."/>
            <person name="Bechman K.B."/>
            <person name="Herman A."/>
            <person name="Abrahante J.E."/>
            <person name="Garbe J."/>
        </authorList>
    </citation>
    <scope>NUCLEOTIDE SEQUENCE</scope>
    <source>
        <strain evidence="2">Duluth1</strain>
        <tissue evidence="2">Whole animal</tissue>
    </source>
</reference>
<proteinExistence type="predicted"/>
<comment type="caution">
    <text evidence="2">The sequence shown here is derived from an EMBL/GenBank/DDBJ whole genome shotgun (WGS) entry which is preliminary data.</text>
</comment>
<feature type="region of interest" description="Disordered" evidence="1">
    <location>
        <begin position="272"/>
        <end position="295"/>
    </location>
</feature>
<gene>
    <name evidence="2" type="ORF">DPMN_005021</name>
</gene>
<organism evidence="2 3">
    <name type="scientific">Dreissena polymorpha</name>
    <name type="common">Zebra mussel</name>
    <name type="synonym">Mytilus polymorpha</name>
    <dbReference type="NCBI Taxonomy" id="45954"/>
    <lineage>
        <taxon>Eukaryota</taxon>
        <taxon>Metazoa</taxon>
        <taxon>Spiralia</taxon>
        <taxon>Lophotrochozoa</taxon>
        <taxon>Mollusca</taxon>
        <taxon>Bivalvia</taxon>
        <taxon>Autobranchia</taxon>
        <taxon>Heteroconchia</taxon>
        <taxon>Euheterodonta</taxon>
        <taxon>Imparidentia</taxon>
        <taxon>Neoheterodontei</taxon>
        <taxon>Myida</taxon>
        <taxon>Dreissenoidea</taxon>
        <taxon>Dreissenidae</taxon>
        <taxon>Dreissena</taxon>
    </lineage>
</organism>
<sequence>MYIKLLFVLAGVFGVRIRKDQVELSQLTFRYDPTSHFLVAHNTVACFLALLLGHERDMVHTDRGIEQLEIQMMFEWIGKVPEVPVYHSDHSIPQAVSRMCARQQMYFLDRTGQHSEHTTTLITTPPTSSLRVPTRTLHPDASTDAFISHTPEHTDTTIANIASFVTSSTDFPTTVSSKGTDKTVFSKETDPTVSSNITDTTVSSNETDPTVFSNITDTTVPSIGTDMLTSAASVSSIIAASGQTASSSQHGSTTVFTWPPSMVFYGPISATSSHQTYPTTTHARPERSGLMTKPSTTKPFVMFERKDHILVVGI</sequence>
<feature type="compositionally biased region" description="Polar residues" evidence="1">
    <location>
        <begin position="191"/>
        <end position="210"/>
    </location>
</feature>
<accession>A0A9D4RW61</accession>
<name>A0A9D4RW61_DREPO</name>
<keyword evidence="3" id="KW-1185">Reference proteome</keyword>
<feature type="region of interest" description="Disordered" evidence="1">
    <location>
        <begin position="186"/>
        <end position="210"/>
    </location>
</feature>
<dbReference type="EMBL" id="JAIWYP010000001">
    <property type="protein sequence ID" value="KAH3881098.1"/>
    <property type="molecule type" value="Genomic_DNA"/>
</dbReference>
<evidence type="ECO:0000256" key="1">
    <source>
        <dbReference type="SAM" id="MobiDB-lite"/>
    </source>
</evidence>
<evidence type="ECO:0000313" key="2">
    <source>
        <dbReference type="EMBL" id="KAH3881098.1"/>
    </source>
</evidence>
<dbReference type="Proteomes" id="UP000828390">
    <property type="component" value="Unassembled WGS sequence"/>
</dbReference>
<feature type="compositionally biased region" description="Polar residues" evidence="1">
    <location>
        <begin position="272"/>
        <end position="282"/>
    </location>
</feature>